<protein>
    <submittedName>
        <fullName evidence="1">Uncharacterized protein</fullName>
    </submittedName>
</protein>
<proteinExistence type="predicted"/>
<gene>
    <name evidence="1" type="ORF">CCMSSC00406_0010276</name>
</gene>
<comment type="caution">
    <text evidence="1">The sequence shown here is derived from an EMBL/GenBank/DDBJ whole genome shotgun (WGS) entry which is preliminary data.</text>
</comment>
<reference evidence="1 2" key="1">
    <citation type="journal article" date="2021" name="Appl. Environ. Microbiol.">
        <title>Genetic linkage and physical mapping for an oyster mushroom Pleurotus cornucopiae and QTL analysis for the trait cap color.</title>
        <authorList>
            <person name="Zhang Y."/>
            <person name="Gao W."/>
            <person name="Sonnenberg A."/>
            <person name="Chen Q."/>
            <person name="Zhang J."/>
            <person name="Huang C."/>
        </authorList>
    </citation>
    <scope>NUCLEOTIDE SEQUENCE [LARGE SCALE GENOMIC DNA]</scope>
    <source>
        <strain evidence="1">CCMSSC00406</strain>
    </source>
</reference>
<evidence type="ECO:0000313" key="2">
    <source>
        <dbReference type="Proteomes" id="UP000824881"/>
    </source>
</evidence>
<sequence length="2181" mass="239071">MSDVIVPAQPCIPLPQFPHIPEERTPLLDAIYKALRGNGADPVDQVHRTRFAAHHPTGSAFIGEELEVVWDSRKVLLRTGGIIRKQWDFYAVEKENIQCVSIGWLDRSGDITKHGSRDPEVVETHDKRPTFGPFARHSATAERPEHIQHAATKDLRIRAIYVFLRFTAHIIPISSAAWNAEAHKHLPPNVWDSLSDSYSFALPFVARAAWPLYPHGVLVQRVLEDSEIEDAKSSGEEVLPTLFTVTKAFTELGSVGVTQGIVDSPAGVRLVDEEEVRRGPLKAVPPTEKIVWVSCTSRDSNTTPLEFIISLDENKKVLTVWRYAYVPQPESTNSSKPPPPVSTNAHTTKRKRHSALGHARIPSSGVPSDMVERADPLGDDAVNPVHDSGSNPSAAVNPLPQVPAAGNPLPQVPAAGKTKADHIALGAIPKMKPALTGALTMEGLMHGMGVEAPSPQTGKEGKKKWLEQQAEWAAKREKSKAAATAKTARRESGSKYDLSVTMDRMALGGRGGDTGDDGTGDDGDTEWSGEADEEVGKLRTNYWLQKVQSHEIGEDDAKQWRGISVAVYDKRTSGAGKRSSERCRLAICLPAQNIVLIHKLTLFPEQDVNTSDSAIPTDEKNASETTKDRRWIVNPEVTKVTGVSIAAIRATRESIMDLLVVDTGGKLALYSHSDSQVFSMVLRHRDGNGRDYITGAKRIKDVVHSTALLDIADVTCESGIGEVRACFDFVPKDELTASCLRLLSMVLPDPAVANLHRRFFSKWLLSGWMRPALDAPPVMARLGADEFESLASSLYDVLRVTGVDTGTINAEASGDTNNWDRMSLSPSYERFAEDPVMKYLKKPQQLEDSAKRAGAQTPRLKDGAPATACALVTPALYGLHLLAMDMRLSVKSYGDVLRLCPVICTLASIVRPEWVDFWATLCPTVVQVGERDVNVDDEKYFDNRIPAWPPDGSAILFGKLTDSSWVAPLHDIEAVAREVLGGTPSYAYGAINPLVHLPHLYQVYRNLGDKSKPSAQRRAADAISYLVDRGIIKDGGEGDGEWFRWLPLGIMAPIQEAARMCQVAPLTNWSAAAYSFIGRNDLAARAVNAPDPLVNDGYGSVKDFVNPSKPRKTITEFALHARSMVGGEIDTISGVELGLEDFTSIRFGQDRRLDEVARILCSSVIPNVRYLERPELKQVALLLLEQQNVVLRVAERTLALPYGRAMFTFGSVSRVTREAYSIPKLEYAIRLQPLNITVAPEPNKISADSTSWGEFHNGVAAALRISSSSRRIESSWIAFNKPSDLSPEHAGFLLGLGLTGHLKGMLTWHTFSYLTPKHDLTSIGVLLGLAAANVGTGNHHVMKLLAVHTPALLPLPSVDLNVSLMTQAAGLAGVGLLCMGTKNRRMAEVCLSQISRRDLVQPDLNNEHREAYTHASALAFGMIMLGKGSNVPADAAILNRLGVLVHGEHTGMGRGEAFDINLTSPAATIALGLMYLRTNRHDVAEMLNIPDTVLELNRIQPSFVFLRTLSRALIMWDHITPTSEWFSAQLPRPIAAAVELRFQGKPIDDALELAYYNLSAACCFALGLKYAGTARQEAYIKIISHFDLFTQLVRLNGNAFDQKIKRSAIRDGLNMICISLSMVMAGTGEITCLRRLRYAYGIHQQAPKYGVHIATHMSLGLLFLGGGRFTLGTSDAAIACMIAAFFPRTHQVSNDNKSYLQALRHLWVLAVEPRCLVARDIDTSEVVYLPVKITMKDGKEESTTQLISPTLIPDLDHLSAIRVDTPRYWPFYLDVEKIPKHRESLLNCQTLYVKRRTAFLSYTEDPRGSRSLFVRSGSSSGDAFLLDFPQLTQAKRHPANDLSEFITSFSNDVRFLAFADHFSRSLIDVQAEGADDLTERERLFQMYCHASLLDCILQDKPSVLQAHLTLWSFRNMKPTSKFFHLRLADLRFCADFYDKLYTRRFGGGLSPSGKASNPLLQKHKPPLIRDSTVGGVMLALDNSLKRVREMDGFKSALRSYANGLRFDGSMMLESISPVGPGEEPTKVAQYLSWYLLRHCVPASAVLFVLKDLAQSAHALCMDKARNDPASLWSTHGASTNTPGPFMAGAVLGASLAAQPVDTVSLNDTGPGGERMAVDGEREAEGTKPTGLDIATNGLDEGALDLAIKTVLHSTGTKMAIAYGSGWSAESLEDVVAAWQAV</sequence>
<dbReference type="Proteomes" id="UP000824881">
    <property type="component" value="Unassembled WGS sequence"/>
</dbReference>
<organism evidence="1 2">
    <name type="scientific">Pleurotus cornucopiae</name>
    <name type="common">Cornucopia mushroom</name>
    <dbReference type="NCBI Taxonomy" id="5321"/>
    <lineage>
        <taxon>Eukaryota</taxon>
        <taxon>Fungi</taxon>
        <taxon>Dikarya</taxon>
        <taxon>Basidiomycota</taxon>
        <taxon>Agaricomycotina</taxon>
        <taxon>Agaricomycetes</taxon>
        <taxon>Agaricomycetidae</taxon>
        <taxon>Agaricales</taxon>
        <taxon>Pleurotineae</taxon>
        <taxon>Pleurotaceae</taxon>
        <taxon>Pleurotus</taxon>
    </lineage>
</organism>
<dbReference type="EMBL" id="WQMT02000011">
    <property type="protein sequence ID" value="KAG9217958.1"/>
    <property type="molecule type" value="Genomic_DNA"/>
</dbReference>
<keyword evidence="2" id="KW-1185">Reference proteome</keyword>
<name>A0ACB7IIA1_PLECO</name>
<accession>A0ACB7IIA1</accession>
<evidence type="ECO:0000313" key="1">
    <source>
        <dbReference type="EMBL" id="KAG9217958.1"/>
    </source>
</evidence>